<dbReference type="Proteomes" id="UP000189681">
    <property type="component" value="Unassembled WGS sequence"/>
</dbReference>
<proteinExistence type="predicted"/>
<evidence type="ECO:0000313" key="1">
    <source>
        <dbReference type="EMBL" id="OOP56647.1"/>
    </source>
</evidence>
<reference evidence="1 2" key="1">
    <citation type="journal article" date="2017" name="Water Res.">
        <title>Discovery and metagenomic analysis of an anammox bacterial enrichment related to Candidatus "Brocadia caroliniensis" in a full-scale glycerol-fed nitritation-denitritation separate centrate treatment process.</title>
        <authorList>
            <person name="Park H."/>
            <person name="Brotto A.C."/>
            <person name="van Loosdrecht M.C."/>
            <person name="Chandran K."/>
        </authorList>
    </citation>
    <scope>NUCLEOTIDE SEQUENCE [LARGE SCALE GENOMIC DNA]</scope>
    <source>
        <strain evidence="1">26THWARD</strain>
    </source>
</reference>
<dbReference type="Pfam" id="PF19991">
    <property type="entry name" value="HMA_2"/>
    <property type="match status" value="1"/>
</dbReference>
<sequence>MAPLSILPGRIRLESEELVGKPHVCRYLQKHMMHYLHGLTEMTVNHKTGRILVRFDERQIDRQDLTQRIRLILHEAVKNASEDEQLLAGEDNSPPLVTRHALHAITDMVAQAIFPKPLNTLIPMAIKVTMGR</sequence>
<dbReference type="EMBL" id="AYTS01000070">
    <property type="protein sequence ID" value="OOP56647.1"/>
    <property type="molecule type" value="Genomic_DNA"/>
</dbReference>
<dbReference type="AlphaFoldDB" id="A0A1V4AU67"/>
<protein>
    <submittedName>
        <fullName evidence="1">Uncharacterized protein</fullName>
    </submittedName>
</protein>
<organism evidence="1 2">
    <name type="scientific">Candidatus Brocadia carolinensis</name>
    <dbReference type="NCBI Taxonomy" id="1004156"/>
    <lineage>
        <taxon>Bacteria</taxon>
        <taxon>Pseudomonadati</taxon>
        <taxon>Planctomycetota</taxon>
        <taxon>Candidatus Brocadiia</taxon>
        <taxon>Candidatus Brocadiales</taxon>
        <taxon>Candidatus Brocadiaceae</taxon>
        <taxon>Candidatus Brocadia</taxon>
    </lineage>
</organism>
<comment type="caution">
    <text evidence="1">The sequence shown here is derived from an EMBL/GenBank/DDBJ whole genome shotgun (WGS) entry which is preliminary data.</text>
</comment>
<evidence type="ECO:0000313" key="2">
    <source>
        <dbReference type="Proteomes" id="UP000189681"/>
    </source>
</evidence>
<accession>A0A1V4AU67</accession>
<gene>
    <name evidence="1" type="ORF">AYP45_08050</name>
</gene>
<name>A0A1V4AU67_9BACT</name>